<feature type="binding site" evidence="23">
    <location>
        <begin position="1194"/>
        <end position="1195"/>
    </location>
    <ligand>
        <name>S-adenosyl-L-methionine</name>
        <dbReference type="ChEBI" id="CHEBI:59789"/>
    </ligand>
</feature>
<dbReference type="Pfam" id="PF02965">
    <property type="entry name" value="Met_synt_B12"/>
    <property type="match status" value="1"/>
</dbReference>
<feature type="domain" description="B12-binding N-terminal" evidence="29">
    <location>
        <begin position="647"/>
        <end position="741"/>
    </location>
</feature>
<dbReference type="CDD" id="cd02069">
    <property type="entry name" value="methionine_synthase_B12_BD"/>
    <property type="match status" value="1"/>
</dbReference>
<dbReference type="EMBL" id="JAMOIM010000016">
    <property type="protein sequence ID" value="MCW6510508.1"/>
    <property type="molecule type" value="Genomic_DNA"/>
</dbReference>
<evidence type="ECO:0000256" key="17">
    <source>
        <dbReference type="ARBA" id="ARBA00023285"/>
    </source>
</evidence>
<evidence type="ECO:0000256" key="4">
    <source>
        <dbReference type="ARBA" id="ARBA00005178"/>
    </source>
</evidence>
<dbReference type="SUPFAM" id="SSF52242">
    <property type="entry name" value="Cobalamin (vitamin B12)-binding domain"/>
    <property type="match status" value="1"/>
</dbReference>
<dbReference type="InterPro" id="IPR050554">
    <property type="entry name" value="Met_Synthase/Corrinoid"/>
</dbReference>
<evidence type="ECO:0000259" key="26">
    <source>
        <dbReference type="PROSITE" id="PS50972"/>
    </source>
</evidence>
<accession>A0AA41Z4V5</accession>
<dbReference type="FunFam" id="3.40.50.280:FF:000001">
    <property type="entry name" value="Methionine synthase"/>
    <property type="match status" value="1"/>
</dbReference>
<comment type="pathway">
    <text evidence="4 21">Amino-acid biosynthesis; L-methionine biosynthesis via de novo pathway; L-methionine from L-homocysteine (MetH route): step 1/1.</text>
</comment>
<comment type="catalytic activity">
    <reaction evidence="1 21">
        <text>(6S)-5-methyl-5,6,7,8-tetrahydrofolate + L-homocysteine = (6S)-5,6,7,8-tetrahydrofolate + L-methionine</text>
        <dbReference type="Rhea" id="RHEA:11172"/>
        <dbReference type="ChEBI" id="CHEBI:18608"/>
        <dbReference type="ChEBI" id="CHEBI:57453"/>
        <dbReference type="ChEBI" id="CHEBI:57844"/>
        <dbReference type="ChEBI" id="CHEBI:58199"/>
        <dbReference type="EC" id="2.1.1.13"/>
    </reaction>
</comment>
<dbReference type="PANTHER" id="PTHR45833:SF1">
    <property type="entry name" value="METHIONINE SYNTHASE"/>
    <property type="match status" value="1"/>
</dbReference>
<dbReference type="PROSITE" id="PS50974">
    <property type="entry name" value="ADOMET_ACTIVATION"/>
    <property type="match status" value="1"/>
</dbReference>
<dbReference type="Gene3D" id="3.40.50.280">
    <property type="entry name" value="Cobalamin-binding domain"/>
    <property type="match status" value="1"/>
</dbReference>
<dbReference type="GO" id="GO:0032259">
    <property type="term" value="P:methylation"/>
    <property type="evidence" value="ECO:0007669"/>
    <property type="project" value="UniProtKB-KW"/>
</dbReference>
<evidence type="ECO:0000256" key="9">
    <source>
        <dbReference type="ARBA" id="ARBA00022605"/>
    </source>
</evidence>
<protein>
    <recommendedName>
        <fullName evidence="7 20">Methionine synthase</fullName>
        <ecNumber evidence="6 20">2.1.1.13</ecNumber>
    </recommendedName>
    <alternativeName>
        <fullName evidence="19 21">5-methyltetrahydrofolate--homocysteine methyltransferase</fullName>
    </alternativeName>
</protein>
<keyword evidence="10 21" id="KW-0846">Cobalamin</keyword>
<evidence type="ECO:0000256" key="21">
    <source>
        <dbReference type="PIRNR" id="PIRNR000381"/>
    </source>
</evidence>
<dbReference type="PROSITE" id="PS50972">
    <property type="entry name" value="PTERIN_BINDING"/>
    <property type="match status" value="1"/>
</dbReference>
<keyword evidence="11 21" id="KW-0808">Transferase</keyword>
<comment type="similarity">
    <text evidence="5">Belongs to the vitamin-B12 dependent methionine synthase family.</text>
</comment>
<dbReference type="FunFam" id="1.10.1240.10:FF:000001">
    <property type="entry name" value="Methionine synthase"/>
    <property type="match status" value="1"/>
</dbReference>
<dbReference type="RefSeq" id="WP_282586887.1">
    <property type="nucleotide sequence ID" value="NZ_JAMOIM010000016.1"/>
</dbReference>
<dbReference type="AlphaFoldDB" id="A0AA41Z4V5"/>
<evidence type="ECO:0000256" key="7">
    <source>
        <dbReference type="ARBA" id="ARBA00013998"/>
    </source>
</evidence>
<feature type="binding site" evidence="23">
    <location>
        <position position="863"/>
    </location>
    <ligand>
        <name>methylcob(III)alamin</name>
        <dbReference type="ChEBI" id="CHEBI:28115"/>
    </ligand>
</feature>
<evidence type="ECO:0000256" key="23">
    <source>
        <dbReference type="PIRSR" id="PIRSR000381-2"/>
    </source>
</evidence>
<dbReference type="Gene3D" id="3.20.20.20">
    <property type="entry name" value="Dihydropteroate synthase-like"/>
    <property type="match status" value="1"/>
</dbReference>
<dbReference type="FunFam" id="3.20.20.330:FF:000001">
    <property type="entry name" value="Methionine synthase"/>
    <property type="match status" value="1"/>
</dbReference>
<evidence type="ECO:0000256" key="11">
    <source>
        <dbReference type="ARBA" id="ARBA00022679"/>
    </source>
</evidence>
<dbReference type="InterPro" id="IPR000489">
    <property type="entry name" value="Pterin-binding_dom"/>
</dbReference>
<proteinExistence type="inferred from homology"/>
<dbReference type="InterPro" id="IPR003726">
    <property type="entry name" value="HCY_dom"/>
</dbReference>
<keyword evidence="9 21" id="KW-0028">Amino-acid biosynthesis</keyword>
<dbReference type="InterPro" id="IPR003759">
    <property type="entry name" value="Cbl-bd_cap"/>
</dbReference>
<organism evidence="30 31">
    <name type="scientific">Lichenifustis flavocetrariae</name>
    <dbReference type="NCBI Taxonomy" id="2949735"/>
    <lineage>
        <taxon>Bacteria</taxon>
        <taxon>Pseudomonadati</taxon>
        <taxon>Pseudomonadota</taxon>
        <taxon>Alphaproteobacteria</taxon>
        <taxon>Hyphomicrobiales</taxon>
        <taxon>Lichenihabitantaceae</taxon>
        <taxon>Lichenifustis</taxon>
    </lineage>
</organism>
<dbReference type="GO" id="GO:0031419">
    <property type="term" value="F:cobalamin binding"/>
    <property type="evidence" value="ECO:0007669"/>
    <property type="project" value="UniProtKB-UniRule"/>
</dbReference>
<evidence type="ECO:0000256" key="6">
    <source>
        <dbReference type="ARBA" id="ARBA00012032"/>
    </source>
</evidence>
<evidence type="ECO:0000256" key="19">
    <source>
        <dbReference type="ARBA" id="ARBA00031040"/>
    </source>
</evidence>
<evidence type="ECO:0000256" key="16">
    <source>
        <dbReference type="ARBA" id="ARBA00023167"/>
    </source>
</evidence>
<feature type="binding site" evidence="23">
    <location>
        <position position="950"/>
    </location>
    <ligand>
        <name>S-adenosyl-L-methionine</name>
        <dbReference type="ChEBI" id="CHEBI:59789"/>
    </ligand>
</feature>
<evidence type="ECO:0000256" key="18">
    <source>
        <dbReference type="ARBA" id="ARBA00025552"/>
    </source>
</evidence>
<dbReference type="Pfam" id="PF02574">
    <property type="entry name" value="S-methyl_trans"/>
    <property type="match status" value="1"/>
</dbReference>
<keyword evidence="14" id="KW-0677">Repeat</keyword>
<reference evidence="30" key="1">
    <citation type="submission" date="2022-05" db="EMBL/GenBank/DDBJ databases">
        <authorList>
            <person name="Pankratov T."/>
        </authorList>
    </citation>
    <scope>NUCLEOTIDE SEQUENCE</scope>
    <source>
        <strain evidence="30">BP6-180914</strain>
    </source>
</reference>
<comment type="cofactor">
    <cofactor evidence="3 21 22">
        <name>methylcob(III)alamin</name>
        <dbReference type="ChEBI" id="CHEBI:28115"/>
    </cofactor>
</comment>
<dbReference type="GO" id="GO:0005829">
    <property type="term" value="C:cytosol"/>
    <property type="evidence" value="ECO:0007669"/>
    <property type="project" value="TreeGrafter"/>
</dbReference>
<dbReference type="Gene3D" id="3.10.196.10">
    <property type="entry name" value="Vitamin B12-dependent methionine synthase, activation domain"/>
    <property type="match status" value="1"/>
</dbReference>
<feature type="domain" description="AdoMet activation" evidence="27">
    <location>
        <begin position="900"/>
        <end position="1232"/>
    </location>
</feature>
<evidence type="ECO:0000256" key="24">
    <source>
        <dbReference type="PROSITE-ProRule" id="PRU00333"/>
    </source>
</evidence>
<evidence type="ECO:0000256" key="2">
    <source>
        <dbReference type="ARBA" id="ARBA00001947"/>
    </source>
</evidence>
<evidence type="ECO:0000313" key="31">
    <source>
        <dbReference type="Proteomes" id="UP001165667"/>
    </source>
</evidence>
<feature type="binding site" evidence="23">
    <location>
        <position position="1139"/>
    </location>
    <ligand>
        <name>S-adenosyl-L-methionine</name>
        <dbReference type="ChEBI" id="CHEBI:59789"/>
    </ligand>
</feature>
<keyword evidence="31" id="KW-1185">Reference proteome</keyword>
<dbReference type="InterPro" id="IPR011005">
    <property type="entry name" value="Dihydropteroate_synth-like_sf"/>
</dbReference>
<gene>
    <name evidence="30" type="primary">metH</name>
    <name evidence="30" type="ORF">M8523_21045</name>
</gene>
<feature type="binding site" evidence="22 24">
    <location>
        <position position="310"/>
    </location>
    <ligand>
        <name>Zn(2+)</name>
        <dbReference type="ChEBI" id="CHEBI:29105"/>
    </ligand>
</feature>
<evidence type="ECO:0000256" key="3">
    <source>
        <dbReference type="ARBA" id="ARBA00001956"/>
    </source>
</evidence>
<dbReference type="InterPro" id="IPR033706">
    <property type="entry name" value="Met_synthase_B12-bd"/>
</dbReference>
<feature type="domain" description="B12-binding" evidence="28">
    <location>
        <begin position="748"/>
        <end position="884"/>
    </location>
</feature>
<evidence type="ECO:0000256" key="20">
    <source>
        <dbReference type="NCBIfam" id="TIGR02082"/>
    </source>
</evidence>
<sequence length="1240" mass="135571">MHQTTDALHAAARERILVLDGAMGTVIQGHRFTEEDFRGGRFVEWSRDLRGNNDLLNLTQPEAIRNIHLAYFLAGADIVETNTFSSTTIAQADYGMEAIAVELNREGARLAREAADLAEKEDGRRRFVAGAIGPTNRTASISPDVNNPGFRAVSFDDLRIAYAEATRALIEGGADIILVETIFDTLNAKAALAGIDEVFDDMGRRLPIMISGTITDLSGRTLSGQTPTAFWHSVRHASPFSIGLNCALGAREMRAHLAEIARGADTFVCAYPNAGLPNEFGLYDESPEFMAELVGEFAEAGLVNVVGGCCGTTPDHIRAIAQRVKGIAPRTIPEVGPKLRLSGLEPFTLTQDIRFVNVGERTNVTGSAKFRKLIKEGDLAAALDVARDQVANGAQIIDINMDEGLLDSERAMVEFLNLIAAEPDIARVPVMIDSSKFGIIEAGLKCVQGKSVVNSISLKEGEAKFIHDAKVVRRYGAAVVVMAFDEQGQADTQARKVEICGRAYRILTQEVGFPPEDIIFDPNVFAVATGIEEHNNYGVDFIEATRAIRNTLPHAHISGGVSNLSFSFRGNEKVREAMHSVFLYHAITSGMDMGIVNAGQLAVYDDIEPALRDACEDVVLNRRPDATERLLTLAEQFKGAGQAAKVRDMTWREGSVAKRLEHALVNGITEFVDADTEEARLEAKKPLDVIEGPLMAGMNVVGDLFGSGKMFLPQVVKSARVMKQAVALLLPYMEEEKRLNGGSGRSSAGKILMATVKGDVHDIGKNIVGVVLACNNYDIIDLGVMVPAARIIETAKREKVDAIGLSGLITPSLDEMCFMAAEMEREGMDIPLLIGGATTSRVHTAVKIHPNYLRGQAVYVTDASRAVGVVSSLLSPETRDSTVATVRAEYGRVAEAHARSERDKQRMPLAKARANAFRPDWTAYQPTKPSFLGTKVFESYDLAELVPYIDWTPFFQTWEMKGRFPAILDDPKQGAAARQLYDDAKAMLDRIVAEGWFKPKAVIGFWPASAHGDDISVYADETRQVREETFFTLRQQLLRRDGRPNTALSDFVAPEASGLGDYIGGFVVTAGAEEEEISARFAKANDDYSSILAKALADRFAEALAERMHERVRREFWGYAAGESLSNQDILQESYRGIRPAPGYPSQPDHTEKLTLFRLLDAEARIGVKLTESLAMWPGSSVSGLYLAHPDAHYFGVAKVERDQAEDYAGRKGMSLREAERWLAPILNYEPASYARDEAA</sequence>
<evidence type="ECO:0000256" key="5">
    <source>
        <dbReference type="ARBA" id="ARBA00010398"/>
    </source>
</evidence>
<dbReference type="GO" id="GO:0008705">
    <property type="term" value="F:methionine synthase activity"/>
    <property type="evidence" value="ECO:0007669"/>
    <property type="project" value="UniProtKB-UniRule"/>
</dbReference>
<dbReference type="GO" id="GO:0008270">
    <property type="term" value="F:zinc ion binding"/>
    <property type="evidence" value="ECO:0007669"/>
    <property type="project" value="UniProtKB-UniRule"/>
</dbReference>
<dbReference type="SUPFAM" id="SSF82282">
    <property type="entry name" value="Homocysteine S-methyltransferase"/>
    <property type="match status" value="1"/>
</dbReference>
<feature type="binding site" description="axial binding residue" evidence="22">
    <location>
        <position position="761"/>
    </location>
    <ligand>
        <name>methylcob(III)alamin</name>
        <dbReference type="ChEBI" id="CHEBI:28115"/>
    </ligand>
    <ligandPart>
        <name>Co</name>
        <dbReference type="ChEBI" id="CHEBI:27638"/>
    </ligandPart>
</feature>
<feature type="binding site" evidence="22 24">
    <location>
        <position position="309"/>
    </location>
    <ligand>
        <name>Zn(2+)</name>
        <dbReference type="ChEBI" id="CHEBI:29105"/>
    </ligand>
</feature>
<dbReference type="InterPro" id="IPR006158">
    <property type="entry name" value="Cobalamin-bd"/>
</dbReference>
<evidence type="ECO:0000313" key="30">
    <source>
        <dbReference type="EMBL" id="MCW6510508.1"/>
    </source>
</evidence>
<keyword evidence="8 21" id="KW-0489">Methyltransferase</keyword>
<comment type="caution">
    <text evidence="30">The sequence shown here is derived from an EMBL/GenBank/DDBJ whole genome shotgun (WGS) entry which is preliminary data.</text>
</comment>
<dbReference type="SMART" id="SM01018">
    <property type="entry name" value="B12-binding_2"/>
    <property type="match status" value="1"/>
</dbReference>
<comment type="function">
    <text evidence="18 21">Catalyzes the transfer of a methyl group from methyl-cobalamin to homocysteine, yielding enzyme-bound cob(I)alamin and methionine. Subsequently, remethylates the cofactor using methyltetrahydrofolate.</text>
</comment>
<dbReference type="InterPro" id="IPR036724">
    <property type="entry name" value="Cobalamin-bd_sf"/>
</dbReference>
<dbReference type="SUPFAM" id="SSF47644">
    <property type="entry name" value="Methionine synthase domain"/>
    <property type="match status" value="1"/>
</dbReference>
<feature type="binding site" evidence="23">
    <location>
        <position position="806"/>
    </location>
    <ligand>
        <name>methylcob(III)alamin</name>
        <dbReference type="ChEBI" id="CHEBI:28115"/>
    </ligand>
</feature>
<dbReference type="NCBIfam" id="TIGR02082">
    <property type="entry name" value="metH"/>
    <property type="match status" value="1"/>
</dbReference>
<comment type="cofactor">
    <cofactor evidence="2 21 24">
        <name>Zn(2+)</name>
        <dbReference type="ChEBI" id="CHEBI:29105"/>
    </cofactor>
</comment>
<comment type="domain">
    <text evidence="21">Modular enzyme with four functionally distinct domains. The isolated Hcy-binding domain catalyzes methyl transfer from free methylcobalamin to homocysteine. The Hcy-binding domain in association with the pterin-binding domain catalyzes the methylation of cob(I)alamin by methyltetrahydrofolate and the methylation of homocysteine. The B12-binding domain binds the cofactor. The AdoMet activation domain binds S-adenosyl-L-methionine. Under aerobic conditions cob(I)alamin can be converted to inactive cob(II)alamin. Reductive methylation by S-adenosyl-L-methionine and flavodoxin regenerates methylcobalamin.</text>
</comment>
<evidence type="ECO:0000256" key="8">
    <source>
        <dbReference type="ARBA" id="ARBA00022603"/>
    </source>
</evidence>
<evidence type="ECO:0000256" key="12">
    <source>
        <dbReference type="ARBA" id="ARBA00022691"/>
    </source>
</evidence>
<dbReference type="PIRSF" id="PIRSF000381">
    <property type="entry name" value="MetH"/>
    <property type="match status" value="1"/>
</dbReference>
<dbReference type="InterPro" id="IPR004223">
    <property type="entry name" value="VitB12-dep_Met_synth_activ_dom"/>
</dbReference>
<feature type="domain" description="Pterin-binding" evidence="26">
    <location>
        <begin position="355"/>
        <end position="616"/>
    </location>
</feature>
<evidence type="ECO:0000259" key="29">
    <source>
        <dbReference type="PROSITE" id="PS51337"/>
    </source>
</evidence>
<evidence type="ECO:0000256" key="15">
    <source>
        <dbReference type="ARBA" id="ARBA00022833"/>
    </source>
</evidence>
<evidence type="ECO:0000256" key="14">
    <source>
        <dbReference type="ARBA" id="ARBA00022737"/>
    </source>
</evidence>
<dbReference type="InterPro" id="IPR011822">
    <property type="entry name" value="MetH"/>
</dbReference>
<dbReference type="SUPFAM" id="SSF51717">
    <property type="entry name" value="Dihydropteroate synthetase-like"/>
    <property type="match status" value="1"/>
</dbReference>
<dbReference type="EC" id="2.1.1.13" evidence="6 20"/>
<dbReference type="Pfam" id="PF00809">
    <property type="entry name" value="Pterin_bind"/>
    <property type="match status" value="1"/>
</dbReference>
<dbReference type="Gene3D" id="3.20.20.330">
    <property type="entry name" value="Homocysteine-binding-like domain"/>
    <property type="match status" value="1"/>
</dbReference>
<evidence type="ECO:0000256" key="13">
    <source>
        <dbReference type="ARBA" id="ARBA00022723"/>
    </source>
</evidence>
<dbReference type="Pfam" id="PF02310">
    <property type="entry name" value="B12-binding"/>
    <property type="match status" value="1"/>
</dbReference>
<dbReference type="GO" id="GO:0046653">
    <property type="term" value="P:tetrahydrofolate metabolic process"/>
    <property type="evidence" value="ECO:0007669"/>
    <property type="project" value="TreeGrafter"/>
</dbReference>
<keyword evidence="17 21" id="KW-0170">Cobalt</keyword>
<dbReference type="Gene3D" id="1.10.288.10">
    <property type="entry name" value="Cobalamin-dependent Methionine Synthase, domain 2"/>
    <property type="match status" value="1"/>
</dbReference>
<evidence type="ECO:0000256" key="10">
    <source>
        <dbReference type="ARBA" id="ARBA00022628"/>
    </source>
</evidence>
<keyword evidence="13 21" id="KW-0479">Metal-binding</keyword>
<dbReference type="InterPro" id="IPR037010">
    <property type="entry name" value="VitB12-dep_Met_synth_activ_sf"/>
</dbReference>
<evidence type="ECO:0000256" key="1">
    <source>
        <dbReference type="ARBA" id="ARBA00001700"/>
    </source>
</evidence>
<feature type="binding site" evidence="23">
    <location>
        <position position="810"/>
    </location>
    <ligand>
        <name>methylcob(III)alamin</name>
        <dbReference type="ChEBI" id="CHEBI:28115"/>
    </ligand>
</feature>
<dbReference type="FunFam" id="3.20.20.20:FF:000002">
    <property type="entry name" value="Methionine synthase"/>
    <property type="match status" value="1"/>
</dbReference>
<keyword evidence="16 21" id="KW-0486">Methionine biosynthesis</keyword>
<keyword evidence="12 21" id="KW-0949">S-adenosyl-L-methionine</keyword>
<dbReference type="Gene3D" id="1.10.1240.10">
    <property type="entry name" value="Methionine synthase domain"/>
    <property type="match status" value="1"/>
</dbReference>
<dbReference type="InterPro" id="IPR036594">
    <property type="entry name" value="Meth_synthase_dom"/>
</dbReference>
<evidence type="ECO:0000259" key="25">
    <source>
        <dbReference type="PROSITE" id="PS50970"/>
    </source>
</evidence>
<feature type="domain" description="Hcy-binding" evidence="25">
    <location>
        <begin position="5"/>
        <end position="324"/>
    </location>
</feature>
<dbReference type="Pfam" id="PF02607">
    <property type="entry name" value="B12-binding_2"/>
    <property type="match status" value="1"/>
</dbReference>
<feature type="binding site" evidence="23">
    <location>
        <position position="691"/>
    </location>
    <ligand>
        <name>methylcob(III)alamin</name>
        <dbReference type="ChEBI" id="CHEBI:28115"/>
    </ligand>
</feature>
<dbReference type="PROSITE" id="PS50970">
    <property type="entry name" value="HCY"/>
    <property type="match status" value="1"/>
</dbReference>
<evidence type="ECO:0000256" key="22">
    <source>
        <dbReference type="PIRSR" id="PIRSR000381-1"/>
    </source>
</evidence>
<dbReference type="SUPFAM" id="SSF56507">
    <property type="entry name" value="Methionine synthase activation domain-like"/>
    <property type="match status" value="1"/>
</dbReference>
<name>A0AA41Z4V5_9HYPH</name>
<dbReference type="Proteomes" id="UP001165667">
    <property type="component" value="Unassembled WGS sequence"/>
</dbReference>
<dbReference type="InterPro" id="IPR036589">
    <property type="entry name" value="HCY_dom_sf"/>
</dbReference>
<dbReference type="GO" id="GO:0050667">
    <property type="term" value="P:homocysteine metabolic process"/>
    <property type="evidence" value="ECO:0007669"/>
    <property type="project" value="TreeGrafter"/>
</dbReference>
<dbReference type="NCBIfam" id="NF007024">
    <property type="entry name" value="PRK09490.1"/>
    <property type="match status" value="1"/>
</dbReference>
<dbReference type="PROSITE" id="PS51337">
    <property type="entry name" value="B12_BINDING_NTER"/>
    <property type="match status" value="1"/>
</dbReference>
<evidence type="ECO:0000259" key="27">
    <source>
        <dbReference type="PROSITE" id="PS50974"/>
    </source>
</evidence>
<dbReference type="PROSITE" id="PS51332">
    <property type="entry name" value="B12_BINDING"/>
    <property type="match status" value="1"/>
</dbReference>
<feature type="binding site" evidence="23">
    <location>
        <begin position="758"/>
        <end position="762"/>
    </location>
    <ligand>
        <name>methylcob(III)alamin</name>
        <dbReference type="ChEBI" id="CHEBI:28115"/>
    </ligand>
</feature>
<feature type="binding site" evidence="22 24">
    <location>
        <position position="246"/>
    </location>
    <ligand>
        <name>Zn(2+)</name>
        <dbReference type="ChEBI" id="CHEBI:29105"/>
    </ligand>
</feature>
<dbReference type="PANTHER" id="PTHR45833">
    <property type="entry name" value="METHIONINE SYNTHASE"/>
    <property type="match status" value="1"/>
</dbReference>
<keyword evidence="15 21" id="KW-0862">Zinc</keyword>
<evidence type="ECO:0000259" key="28">
    <source>
        <dbReference type="PROSITE" id="PS51332"/>
    </source>
</evidence>
<dbReference type="CDD" id="cd00740">
    <property type="entry name" value="MeTr"/>
    <property type="match status" value="1"/>
</dbReference>